<protein>
    <submittedName>
        <fullName evidence="1">Metallo-beta-lactamase family protein</fullName>
    </submittedName>
</protein>
<dbReference type="EMBL" id="ADXF01000832">
    <property type="protein sequence ID" value="EFR87025.1"/>
    <property type="molecule type" value="Genomic_DNA"/>
</dbReference>
<organism evidence="1 2">
    <name type="scientific">Listeria marthii FSL S4-120</name>
    <dbReference type="NCBI Taxonomy" id="702457"/>
    <lineage>
        <taxon>Bacteria</taxon>
        <taxon>Bacillati</taxon>
        <taxon>Bacillota</taxon>
        <taxon>Bacilli</taxon>
        <taxon>Bacillales</taxon>
        <taxon>Listeriaceae</taxon>
        <taxon>Listeria</taxon>
    </lineage>
</organism>
<comment type="caution">
    <text evidence="1">The sequence shown here is derived from an EMBL/GenBank/DDBJ whole genome shotgun (WGS) entry which is preliminary data.</text>
</comment>
<accession>A0ABP2JVU5</accession>
<proteinExistence type="predicted"/>
<dbReference type="Gene3D" id="3.60.15.30">
    <property type="entry name" value="Metallo-beta-lactamase domain"/>
    <property type="match status" value="1"/>
</dbReference>
<evidence type="ECO:0000313" key="2">
    <source>
        <dbReference type="Proteomes" id="UP000003412"/>
    </source>
</evidence>
<feature type="non-terminal residue" evidence="1">
    <location>
        <position position="1"/>
    </location>
</feature>
<keyword evidence="2" id="KW-1185">Reference proteome</keyword>
<sequence length="38" mass="4151">ENIFAGNAMIRRAEYMYGSRLSRGELGQVDAGLGKTAF</sequence>
<evidence type="ECO:0000313" key="1">
    <source>
        <dbReference type="EMBL" id="EFR87025.1"/>
    </source>
</evidence>
<dbReference type="Proteomes" id="UP000003412">
    <property type="component" value="Chromosome"/>
</dbReference>
<gene>
    <name evidence="1" type="ORF">NT05LM_2513</name>
</gene>
<reference evidence="1 2" key="1">
    <citation type="journal article" date="2010" name="Microbiol. Resour. Announc.">
        <title>Comparative genomics of the bacterial genus Listeria: Genome evolution is characterized by limited gene acquisition and limited gene loss.</title>
        <authorList>
            <person name="den Bakker H.C."/>
            <person name="Cummings C.A."/>
            <person name="Ferreira V."/>
            <person name="Vatta P."/>
            <person name="Orsi R.H."/>
            <person name="Degoricija L."/>
            <person name="Barker M."/>
            <person name="Petrauskene O."/>
            <person name="Furtado M.R."/>
            <person name="Wiedmann M."/>
        </authorList>
    </citation>
    <scope>NUCLEOTIDE SEQUENCE [LARGE SCALE GENOMIC DNA]</scope>
    <source>
        <strain evidence="1 2">FSL S4-120</strain>
    </source>
</reference>
<name>A0ABP2JVU5_9LIST</name>